<reference evidence="1 2" key="1">
    <citation type="journal article" date="2020" name="Nat. Food">
        <title>A phased Vanilla planifolia genome enables genetic improvement of flavour and production.</title>
        <authorList>
            <person name="Hasing T."/>
            <person name="Tang H."/>
            <person name="Brym M."/>
            <person name="Khazi F."/>
            <person name="Huang T."/>
            <person name="Chambers A.H."/>
        </authorList>
    </citation>
    <scope>NUCLEOTIDE SEQUENCE [LARGE SCALE GENOMIC DNA]</scope>
    <source>
        <tissue evidence="1">Leaf</tissue>
    </source>
</reference>
<evidence type="ECO:0000313" key="2">
    <source>
        <dbReference type="Proteomes" id="UP000636800"/>
    </source>
</evidence>
<organism evidence="1 2">
    <name type="scientific">Vanilla planifolia</name>
    <name type="common">Vanilla</name>
    <dbReference type="NCBI Taxonomy" id="51239"/>
    <lineage>
        <taxon>Eukaryota</taxon>
        <taxon>Viridiplantae</taxon>
        <taxon>Streptophyta</taxon>
        <taxon>Embryophyta</taxon>
        <taxon>Tracheophyta</taxon>
        <taxon>Spermatophyta</taxon>
        <taxon>Magnoliopsida</taxon>
        <taxon>Liliopsida</taxon>
        <taxon>Asparagales</taxon>
        <taxon>Orchidaceae</taxon>
        <taxon>Vanilloideae</taxon>
        <taxon>Vanilleae</taxon>
        <taxon>Vanilla</taxon>
    </lineage>
</organism>
<keyword evidence="2" id="KW-1185">Reference proteome</keyword>
<dbReference type="EMBL" id="JADCNL010000008">
    <property type="protein sequence ID" value="KAG0469850.1"/>
    <property type="molecule type" value="Genomic_DNA"/>
</dbReference>
<evidence type="ECO:0000313" key="1">
    <source>
        <dbReference type="EMBL" id="KAG0469850.1"/>
    </source>
</evidence>
<dbReference type="Proteomes" id="UP000636800">
    <property type="component" value="Unassembled WGS sequence"/>
</dbReference>
<protein>
    <submittedName>
        <fullName evidence="1">Uncharacterized protein</fullName>
    </submittedName>
</protein>
<gene>
    <name evidence="1" type="ORF">HPP92_016550</name>
</gene>
<dbReference type="OrthoDB" id="1930784at2759"/>
<sequence>MPESRGKQSGIKRAWGFCFIPFRNSVRSSSSSMRLSSSMVMVNAQDKQPQVGGLSVASLVKALFPAKRRLRLDPPKKLYFP</sequence>
<accession>A0A835QB32</accession>
<proteinExistence type="predicted"/>
<name>A0A835QB32_VANPL</name>
<feature type="non-terminal residue" evidence="1">
    <location>
        <position position="81"/>
    </location>
</feature>
<dbReference type="AlphaFoldDB" id="A0A835QB32"/>
<comment type="caution">
    <text evidence="1">The sequence shown here is derived from an EMBL/GenBank/DDBJ whole genome shotgun (WGS) entry which is preliminary data.</text>
</comment>